<dbReference type="GO" id="GO:0000226">
    <property type="term" value="P:microtubule cytoskeleton organization"/>
    <property type="evidence" value="ECO:0007669"/>
    <property type="project" value="TreeGrafter"/>
</dbReference>
<gene>
    <name evidence="1" type="ORF">FGO68_gene11554</name>
</gene>
<name>A0A8J8SV58_HALGN</name>
<dbReference type="InterPro" id="IPR033162">
    <property type="entry name" value="TBCD"/>
</dbReference>
<keyword evidence="2" id="KW-1185">Reference proteome</keyword>
<sequence>MLLSSDYLSDAHLLEELHQIHSITVQECQKSKNIVKLISSAGVFTGLLVYTDPELLRKAVKSLLFLLYHTFPKVRKVTAEKLYTAILTMEDYSPIIPGGEDHYDQIIETLSETNWDGTVLKELVPGKERVYSYFGMAPAKPAATGGAGASGDGSMMIIT</sequence>
<evidence type="ECO:0000313" key="2">
    <source>
        <dbReference type="Proteomes" id="UP000785679"/>
    </source>
</evidence>
<dbReference type="GO" id="GO:0005096">
    <property type="term" value="F:GTPase activator activity"/>
    <property type="evidence" value="ECO:0007669"/>
    <property type="project" value="InterPro"/>
</dbReference>
<proteinExistence type="predicted"/>
<dbReference type="PANTHER" id="PTHR12658">
    <property type="entry name" value="BETA-TUBULIN COFACTOR D"/>
    <property type="match status" value="1"/>
</dbReference>
<dbReference type="Proteomes" id="UP000785679">
    <property type="component" value="Unassembled WGS sequence"/>
</dbReference>
<dbReference type="OrthoDB" id="269822at2759"/>
<dbReference type="GO" id="GO:0007023">
    <property type="term" value="P:post-chaperonin tubulin folding pathway"/>
    <property type="evidence" value="ECO:0007669"/>
    <property type="project" value="InterPro"/>
</dbReference>
<evidence type="ECO:0000313" key="1">
    <source>
        <dbReference type="EMBL" id="TNV71839.1"/>
    </source>
</evidence>
<accession>A0A8J8SV58</accession>
<comment type="caution">
    <text evidence="1">The sequence shown here is derived from an EMBL/GenBank/DDBJ whole genome shotgun (WGS) entry which is preliminary data.</text>
</comment>
<protein>
    <submittedName>
        <fullName evidence="1">Uncharacterized protein</fullName>
    </submittedName>
</protein>
<dbReference type="EMBL" id="RRYP01026588">
    <property type="protein sequence ID" value="TNV71839.1"/>
    <property type="molecule type" value="Genomic_DNA"/>
</dbReference>
<dbReference type="GO" id="GO:0048487">
    <property type="term" value="F:beta-tubulin binding"/>
    <property type="evidence" value="ECO:0007669"/>
    <property type="project" value="InterPro"/>
</dbReference>
<organism evidence="1 2">
    <name type="scientific">Halteria grandinella</name>
    <dbReference type="NCBI Taxonomy" id="5974"/>
    <lineage>
        <taxon>Eukaryota</taxon>
        <taxon>Sar</taxon>
        <taxon>Alveolata</taxon>
        <taxon>Ciliophora</taxon>
        <taxon>Intramacronucleata</taxon>
        <taxon>Spirotrichea</taxon>
        <taxon>Stichotrichia</taxon>
        <taxon>Sporadotrichida</taxon>
        <taxon>Halteriidae</taxon>
        <taxon>Halteria</taxon>
    </lineage>
</organism>
<reference evidence="1" key="1">
    <citation type="submission" date="2019-06" db="EMBL/GenBank/DDBJ databases">
        <authorList>
            <person name="Zheng W."/>
        </authorList>
    </citation>
    <scope>NUCLEOTIDE SEQUENCE</scope>
    <source>
        <strain evidence="1">QDHG01</strain>
    </source>
</reference>
<dbReference type="PANTHER" id="PTHR12658:SF0">
    <property type="entry name" value="TUBULIN-SPECIFIC CHAPERONE D"/>
    <property type="match status" value="1"/>
</dbReference>
<dbReference type="GO" id="GO:0007021">
    <property type="term" value="P:tubulin complex assembly"/>
    <property type="evidence" value="ECO:0007669"/>
    <property type="project" value="InterPro"/>
</dbReference>
<dbReference type="AlphaFoldDB" id="A0A8J8SV58"/>